<name>A0ABT5LLW8_9GAMM</name>
<evidence type="ECO:0000313" key="1">
    <source>
        <dbReference type="EMBL" id="MDC9591528.1"/>
    </source>
</evidence>
<dbReference type="Proteomes" id="UP001217178">
    <property type="component" value="Unassembled WGS sequence"/>
</dbReference>
<protein>
    <submittedName>
        <fullName evidence="1">Uncharacterized protein</fullName>
    </submittedName>
</protein>
<reference evidence="1 2" key="1">
    <citation type="submission" date="2023-02" db="EMBL/GenBank/DDBJ databases">
        <title>Entomopathogenic bacteria.</title>
        <authorList>
            <person name="Machado R.A."/>
        </authorList>
    </citation>
    <scope>NUCLEOTIDE SEQUENCE [LARGE SCALE GENOMIC DNA]</scope>
    <source>
        <strain evidence="1 2">XENO-10</strain>
    </source>
</reference>
<dbReference type="EMBL" id="JAQRFI010000096">
    <property type="protein sequence ID" value="MDC9591528.1"/>
    <property type="molecule type" value="Genomic_DNA"/>
</dbReference>
<sequence>MQIKSIGFSIKNDNNNIDTRDIMNHLINCSDSKITRTDYIRKILLSDDNNFYTGLVLTFRNQKKNFKSKFNDKDFKVEVEDLKGDEKLVSFNFFCLKKQNLKGIYLYYHGSCSINALFSQFQTRTNEYIRAKQEGEIKNLGDSPKKSKIKEINKKYSDRPKFSIILNKNNLEKMLASFKEIKSADFRFDSIVFSNPEMIATEESSRNIDVTFNIDTSERKKTGLIAQKLNNLVRNIPEIVKGRVVAVDYSNNEKVVDFFNCPTFLESYDFDLLADKVNGLTNQNYKNNEIIAIIKNQIISGDNKHEFN</sequence>
<keyword evidence="2" id="KW-1185">Reference proteome</keyword>
<comment type="caution">
    <text evidence="1">The sequence shown here is derived from an EMBL/GenBank/DDBJ whole genome shotgun (WGS) entry which is preliminary data.</text>
</comment>
<gene>
    <name evidence="1" type="ORF">PSI23_20145</name>
</gene>
<evidence type="ECO:0000313" key="2">
    <source>
        <dbReference type="Proteomes" id="UP001217178"/>
    </source>
</evidence>
<accession>A0ABT5LLW8</accession>
<dbReference type="RefSeq" id="WP_273556743.1">
    <property type="nucleotide sequence ID" value="NZ_JAQRFI010000096.1"/>
</dbReference>
<proteinExistence type="predicted"/>
<organism evidence="1 2">
    <name type="scientific">Xenorhabdus yunnanensis</name>
    <dbReference type="NCBI Taxonomy" id="3025878"/>
    <lineage>
        <taxon>Bacteria</taxon>
        <taxon>Pseudomonadati</taxon>
        <taxon>Pseudomonadota</taxon>
        <taxon>Gammaproteobacteria</taxon>
        <taxon>Enterobacterales</taxon>
        <taxon>Morganellaceae</taxon>
        <taxon>Xenorhabdus</taxon>
    </lineage>
</organism>